<dbReference type="PROSITE" id="PS50048">
    <property type="entry name" value="ZN2_CY6_FUNGAL_2"/>
    <property type="match status" value="1"/>
</dbReference>
<feature type="compositionally biased region" description="Gly residues" evidence="1">
    <location>
        <begin position="326"/>
        <end position="342"/>
    </location>
</feature>
<dbReference type="Gene3D" id="4.10.240.10">
    <property type="entry name" value="Zn(2)-C6 fungal-type DNA-binding domain"/>
    <property type="match status" value="1"/>
</dbReference>
<feature type="compositionally biased region" description="Gly residues" evidence="1">
    <location>
        <begin position="462"/>
        <end position="476"/>
    </location>
</feature>
<name>D7FPF9_ECTSI</name>
<feature type="region of interest" description="Disordered" evidence="1">
    <location>
        <begin position="80"/>
        <end position="109"/>
    </location>
</feature>
<evidence type="ECO:0000259" key="2">
    <source>
        <dbReference type="PROSITE" id="PS50048"/>
    </source>
</evidence>
<evidence type="ECO:0000313" key="3">
    <source>
        <dbReference type="EMBL" id="CBJ30417.1"/>
    </source>
</evidence>
<dbReference type="InterPro" id="IPR036864">
    <property type="entry name" value="Zn2-C6_fun-type_DNA-bd_sf"/>
</dbReference>
<feature type="compositionally biased region" description="Gly residues" evidence="1">
    <location>
        <begin position="639"/>
        <end position="653"/>
    </location>
</feature>
<protein>
    <recommendedName>
        <fullName evidence="2">Zn(2)-C6 fungal-type domain-containing protein</fullName>
    </recommendedName>
</protein>
<evidence type="ECO:0000313" key="4">
    <source>
        <dbReference type="Proteomes" id="UP000002630"/>
    </source>
</evidence>
<dbReference type="InterPro" id="IPR001138">
    <property type="entry name" value="Zn2Cys6_DnaBD"/>
</dbReference>
<feature type="compositionally biased region" description="Basic and acidic residues" evidence="1">
    <location>
        <begin position="605"/>
        <end position="630"/>
    </location>
</feature>
<feature type="domain" description="Zn(2)-C6 fungal-type" evidence="2">
    <location>
        <begin position="21"/>
        <end position="50"/>
    </location>
</feature>
<proteinExistence type="predicted"/>
<feature type="compositionally biased region" description="Basic and acidic residues" evidence="1">
    <location>
        <begin position="360"/>
        <end position="376"/>
    </location>
</feature>
<feature type="compositionally biased region" description="Basic and acidic residues" evidence="1">
    <location>
        <begin position="199"/>
        <end position="209"/>
    </location>
</feature>
<feature type="compositionally biased region" description="Low complexity" evidence="1">
    <location>
        <begin position="178"/>
        <end position="189"/>
    </location>
</feature>
<feature type="compositionally biased region" description="Low complexity" evidence="1">
    <location>
        <begin position="256"/>
        <end position="275"/>
    </location>
</feature>
<dbReference type="EMBL" id="FN649742">
    <property type="protein sequence ID" value="CBJ30417.1"/>
    <property type="molecule type" value="Genomic_DNA"/>
</dbReference>
<dbReference type="Proteomes" id="UP000002630">
    <property type="component" value="Linkage Group LG17"/>
</dbReference>
<keyword evidence="4" id="KW-1185">Reference proteome</keyword>
<feature type="compositionally biased region" description="Basic and acidic residues" evidence="1">
    <location>
        <begin position="233"/>
        <end position="242"/>
    </location>
</feature>
<feature type="compositionally biased region" description="Basic and acidic residues" evidence="1">
    <location>
        <begin position="426"/>
        <end position="435"/>
    </location>
</feature>
<dbReference type="AlphaFoldDB" id="D7FPF9"/>
<dbReference type="GO" id="GO:0008270">
    <property type="term" value="F:zinc ion binding"/>
    <property type="evidence" value="ECO:0007669"/>
    <property type="project" value="InterPro"/>
</dbReference>
<reference evidence="3 4" key="1">
    <citation type="journal article" date="2010" name="Nature">
        <title>The Ectocarpus genome and the independent evolution of multicellularity in brown algae.</title>
        <authorList>
            <person name="Cock J.M."/>
            <person name="Sterck L."/>
            <person name="Rouze P."/>
            <person name="Scornet D."/>
            <person name="Allen A.E."/>
            <person name="Amoutzias G."/>
            <person name="Anthouard V."/>
            <person name="Artiguenave F."/>
            <person name="Aury J.M."/>
            <person name="Badger J.H."/>
            <person name="Beszteri B."/>
            <person name="Billiau K."/>
            <person name="Bonnet E."/>
            <person name="Bothwell J.H."/>
            <person name="Bowler C."/>
            <person name="Boyen C."/>
            <person name="Brownlee C."/>
            <person name="Carrano C.J."/>
            <person name="Charrier B."/>
            <person name="Cho G.Y."/>
            <person name="Coelho S.M."/>
            <person name="Collen J."/>
            <person name="Corre E."/>
            <person name="Da Silva C."/>
            <person name="Delage L."/>
            <person name="Delaroque N."/>
            <person name="Dittami S.M."/>
            <person name="Doulbeau S."/>
            <person name="Elias M."/>
            <person name="Farnham G."/>
            <person name="Gachon C.M."/>
            <person name="Gschloessl B."/>
            <person name="Heesch S."/>
            <person name="Jabbari K."/>
            <person name="Jubin C."/>
            <person name="Kawai H."/>
            <person name="Kimura K."/>
            <person name="Kloareg B."/>
            <person name="Kupper F.C."/>
            <person name="Lang D."/>
            <person name="Le Bail A."/>
            <person name="Leblanc C."/>
            <person name="Lerouge P."/>
            <person name="Lohr M."/>
            <person name="Lopez P.J."/>
            <person name="Martens C."/>
            <person name="Maumus F."/>
            <person name="Michel G."/>
            <person name="Miranda-Saavedra D."/>
            <person name="Morales J."/>
            <person name="Moreau H."/>
            <person name="Motomura T."/>
            <person name="Nagasato C."/>
            <person name="Napoli C.A."/>
            <person name="Nelson D.R."/>
            <person name="Nyvall-Collen P."/>
            <person name="Peters A.F."/>
            <person name="Pommier C."/>
            <person name="Potin P."/>
            <person name="Poulain J."/>
            <person name="Quesneville H."/>
            <person name="Read B."/>
            <person name="Rensing S.A."/>
            <person name="Ritter A."/>
            <person name="Rousvoal S."/>
            <person name="Samanta M."/>
            <person name="Samson G."/>
            <person name="Schroeder D.C."/>
            <person name="Segurens B."/>
            <person name="Strittmatter M."/>
            <person name="Tonon T."/>
            <person name="Tregear J.W."/>
            <person name="Valentin K."/>
            <person name="von Dassow P."/>
            <person name="Yamagishi T."/>
            <person name="Van de Peer Y."/>
            <person name="Wincker P."/>
        </authorList>
    </citation>
    <scope>NUCLEOTIDE SEQUENCE [LARGE SCALE GENOMIC DNA]</scope>
    <source>
        <strain evidence="4">Ec32 / CCAP1310/4</strain>
    </source>
</reference>
<feature type="compositionally biased region" description="Gly residues" evidence="1">
    <location>
        <begin position="508"/>
        <end position="519"/>
    </location>
</feature>
<dbReference type="SUPFAM" id="SSF57701">
    <property type="entry name" value="Zn2/Cys6 DNA-binding domain"/>
    <property type="match status" value="1"/>
</dbReference>
<sequence length="741" mass="77453">MAAATLYRRSRRDPTIELRKSCDYCVRLKRACDGKNPCSLCARRHKPCTRSARKKSGPAKGTKYAPRRKRSVIAEWADRTSGARGPLLPHEFPGGGTRGGGGQLPHHDFPLAPIDAAGMRAAGRAYYSGGGLSAQAAAAAVAAAAAAGGRFGAEALWEEGGPLPGQGRGRRPGEEGHPSSSLSPSSGLPFPWYAPGPSPHEETEGRGGERGGVGGGRGFAPPPMGYAPTTAEELSRRQQEHGYHHRASYSMSSLEAEAAAAAAAAAAGRRPGVPAAPEPYRRRTLELPPGHWASPSDPFLRSPQQGEAALAQGKRVRLSPPTLGSGAAGGGSGGGGGGGGGRSVMRPGADYYPSPATSPRAREMAGRPHERPRELDPESSLLSLPPPREPPDPTAGFSFHPAANRPSWRRGSTWESGSPGGGGDGRPVDRNDPRAYHQYPPQQLGSFESSDRPPSSSSWSSPGGGGGGGGGGGRGASLGDRRYRNFDREAGEDGQGRGRSVVEWPLPHGGGAGGGGGGDPYHERVELPPPPPHGFDRHLPLERPLMGGGRQGEGRHDMLLGAPSPPRDEQGYAARGADGGAYEHPSGRARWAGGGGDQVGLPGRGSRDHRDYEQEQQRVERGRQDWEGGRRGFWPQGPLRGGVGDGGGGGRGGAAAPFQWERERVEEGRRHHPAGEEGGGVPLPSSSPRAMHTGSSSSSSYQQQEQQQQQHGGEREESPVPGRDGGEEDRKPDVGRHQGDE</sequence>
<gene>
    <name evidence="3" type="ORF">Esi_0189_0042</name>
</gene>
<feature type="compositionally biased region" description="Low complexity" evidence="1">
    <location>
        <begin position="445"/>
        <end position="461"/>
    </location>
</feature>
<accession>D7FPF9</accession>
<dbReference type="GO" id="GO:0000981">
    <property type="term" value="F:DNA-binding transcription factor activity, RNA polymerase II-specific"/>
    <property type="evidence" value="ECO:0007669"/>
    <property type="project" value="InterPro"/>
</dbReference>
<dbReference type="CDD" id="cd00067">
    <property type="entry name" value="GAL4"/>
    <property type="match status" value="1"/>
</dbReference>
<feature type="compositionally biased region" description="Low complexity" evidence="1">
    <location>
        <begin position="695"/>
        <end position="710"/>
    </location>
</feature>
<feature type="compositionally biased region" description="Low complexity" evidence="1">
    <location>
        <begin position="571"/>
        <end position="582"/>
    </location>
</feature>
<dbReference type="OrthoDB" id="6365676at2759"/>
<feature type="compositionally biased region" description="Gly residues" evidence="1">
    <location>
        <begin position="93"/>
        <end position="103"/>
    </location>
</feature>
<feature type="region of interest" description="Disordered" evidence="1">
    <location>
        <begin position="157"/>
        <end position="741"/>
    </location>
</feature>
<evidence type="ECO:0000256" key="1">
    <source>
        <dbReference type="SAM" id="MobiDB-lite"/>
    </source>
</evidence>
<dbReference type="Pfam" id="PF00172">
    <property type="entry name" value="Zn_clus"/>
    <property type="match status" value="1"/>
</dbReference>
<dbReference type="InParanoid" id="D7FPF9"/>
<organism evidence="3 4">
    <name type="scientific">Ectocarpus siliculosus</name>
    <name type="common">Brown alga</name>
    <name type="synonym">Conferva siliculosa</name>
    <dbReference type="NCBI Taxonomy" id="2880"/>
    <lineage>
        <taxon>Eukaryota</taxon>
        <taxon>Sar</taxon>
        <taxon>Stramenopiles</taxon>
        <taxon>Ochrophyta</taxon>
        <taxon>PX clade</taxon>
        <taxon>Phaeophyceae</taxon>
        <taxon>Ectocarpales</taxon>
        <taxon>Ectocarpaceae</taxon>
        <taxon>Ectocarpus</taxon>
    </lineage>
</organism>
<feature type="compositionally biased region" description="Basic and acidic residues" evidence="1">
    <location>
        <begin position="712"/>
        <end position="741"/>
    </location>
</feature>
<feature type="compositionally biased region" description="Basic and acidic residues" evidence="1">
    <location>
        <begin position="479"/>
        <end position="496"/>
    </location>
</feature>
<dbReference type="EMBL" id="FN648355">
    <property type="protein sequence ID" value="CBJ30417.1"/>
    <property type="molecule type" value="Genomic_DNA"/>
</dbReference>
<feature type="compositionally biased region" description="Basic and acidic residues" evidence="1">
    <location>
        <begin position="660"/>
        <end position="675"/>
    </location>
</feature>